<dbReference type="KEGG" id="aey:CDG81_08280"/>
<evidence type="ECO:0000259" key="4">
    <source>
        <dbReference type="PROSITE" id="PS51352"/>
    </source>
</evidence>
<dbReference type="EMBL" id="CP022752">
    <property type="protein sequence ID" value="ASU78285.1"/>
    <property type="molecule type" value="Genomic_DNA"/>
</dbReference>
<dbReference type="Gene3D" id="3.40.30.10">
    <property type="entry name" value="Glutaredoxin"/>
    <property type="match status" value="1"/>
</dbReference>
<comment type="similarity">
    <text evidence="1">Belongs to the thioredoxin family. DsbA subfamily.</text>
</comment>
<dbReference type="SUPFAM" id="SSF52833">
    <property type="entry name" value="Thioredoxin-like"/>
    <property type="match status" value="1"/>
</dbReference>
<name>A0A099D7D8_9ACTN</name>
<organism evidence="5 8">
    <name type="scientific">Actinopolyspora erythraea</name>
    <dbReference type="NCBI Taxonomy" id="414996"/>
    <lineage>
        <taxon>Bacteria</taxon>
        <taxon>Bacillati</taxon>
        <taxon>Actinomycetota</taxon>
        <taxon>Actinomycetes</taxon>
        <taxon>Actinopolysporales</taxon>
        <taxon>Actinopolysporaceae</taxon>
        <taxon>Actinopolyspora</taxon>
    </lineage>
</organism>
<reference evidence="5 8" key="2">
    <citation type="submission" date="2017-08" db="EMBL/GenBank/DDBJ databases">
        <title>The complete genome sequence of moderately halophilic actinomycete Actinopolyspora erythraea YIM 90600, the producer of novel erythromycin, novel actinopolysporins A-C and tubercidin.</title>
        <authorList>
            <person name="Yin M."/>
            <person name="Tang S."/>
        </authorList>
    </citation>
    <scope>NUCLEOTIDE SEQUENCE [LARGE SCALE GENOMIC DNA]</scope>
    <source>
        <strain evidence="5 8">YIM 90600</strain>
    </source>
</reference>
<dbReference type="InterPro" id="IPR012336">
    <property type="entry name" value="Thioredoxin-like_fold"/>
</dbReference>
<dbReference type="RefSeq" id="WP_043571946.1">
    <property type="nucleotide sequence ID" value="NZ_CP022752.1"/>
</dbReference>
<evidence type="ECO:0000313" key="5">
    <source>
        <dbReference type="EMBL" id="ASU78285.1"/>
    </source>
</evidence>
<evidence type="ECO:0000256" key="2">
    <source>
        <dbReference type="SAM" id="MobiDB-lite"/>
    </source>
</evidence>
<keyword evidence="3" id="KW-1133">Transmembrane helix</keyword>
<keyword evidence="7" id="KW-1185">Reference proteome</keyword>
<dbReference type="AlphaFoldDB" id="A0A099D7D8"/>
<protein>
    <submittedName>
        <fullName evidence="6">DSBA oxidoreductase</fullName>
    </submittedName>
    <submittedName>
        <fullName evidence="5">Thioredoxin</fullName>
    </submittedName>
</protein>
<dbReference type="PANTHER" id="PTHR13887:SF55">
    <property type="entry name" value="SLR0313 PROTEIN"/>
    <property type="match status" value="1"/>
</dbReference>
<feature type="region of interest" description="Disordered" evidence="2">
    <location>
        <begin position="228"/>
        <end position="247"/>
    </location>
</feature>
<dbReference type="Proteomes" id="UP000215043">
    <property type="component" value="Chromosome"/>
</dbReference>
<evidence type="ECO:0000313" key="8">
    <source>
        <dbReference type="Proteomes" id="UP000215043"/>
    </source>
</evidence>
<sequence length="247" mass="26534">MPKTTNPVAKRSGASTNIILTAIVLVVAVAVIGGVVYFGGNNTDNGASSGDKVAASVLNPEGSHHVLEAGQDAPTLVEFVDYQCPACHSFYQSATSKLEEEYEGKINFVVRNNPLDMHPLAVPAAKAAEAAAMQDKFEPMYHKLFDNYSSWAASANGGNNVSSDEQRAQQQFVEYAEQIGLDTEKFREDMNSDQVQQRIDKGLADGQQAGVTSTPTFFIDGEQVQFSQGGTSPLQQLRDKLDGALAK</sequence>
<feature type="domain" description="Thioredoxin" evidence="4">
    <location>
        <begin position="47"/>
        <end position="246"/>
    </location>
</feature>
<gene>
    <name evidence="5" type="ORF">CDG81_08280</name>
    <name evidence="6" type="ORF">IL38_08420</name>
</gene>
<evidence type="ECO:0000256" key="1">
    <source>
        <dbReference type="ARBA" id="ARBA00005791"/>
    </source>
</evidence>
<keyword evidence="3" id="KW-0812">Transmembrane</keyword>
<reference evidence="6 7" key="1">
    <citation type="journal article" date="2014" name="PLoS ONE">
        <title>Identification and Characterization of a New Erythromycin Biosynthetic Gene Cluster in Actinopolyspora erythraea YIM90600, a Novel Erythronolide-Producing Halophilic Actinomycete Isolated from Salt Field.</title>
        <authorList>
            <person name="Chen D."/>
            <person name="Feng J."/>
            <person name="Huang L."/>
            <person name="Zhang Q."/>
            <person name="Wu J."/>
            <person name="Zhu X."/>
            <person name="Duan Y."/>
            <person name="Xu Z."/>
        </authorList>
    </citation>
    <scope>NUCLEOTIDE SEQUENCE [LARGE SCALE GENOMIC DNA]</scope>
    <source>
        <strain evidence="6 7">YIM90600</strain>
    </source>
</reference>
<feature type="compositionally biased region" description="Basic and acidic residues" evidence="2">
    <location>
        <begin position="237"/>
        <end position="247"/>
    </location>
</feature>
<evidence type="ECO:0000313" key="7">
    <source>
        <dbReference type="Proteomes" id="UP000029737"/>
    </source>
</evidence>
<dbReference type="Pfam" id="PF13462">
    <property type="entry name" value="Thioredoxin_4"/>
    <property type="match status" value="1"/>
</dbReference>
<dbReference type="InterPro" id="IPR036249">
    <property type="entry name" value="Thioredoxin-like_sf"/>
</dbReference>
<dbReference type="PANTHER" id="PTHR13887">
    <property type="entry name" value="GLUTATHIONE S-TRANSFERASE KAPPA"/>
    <property type="match status" value="1"/>
</dbReference>
<dbReference type="HOGENOM" id="CLU_000288_47_7_11"/>
<proteinExistence type="inferred from homology"/>
<dbReference type="eggNOG" id="COG1651">
    <property type="taxonomic scope" value="Bacteria"/>
</dbReference>
<dbReference type="Proteomes" id="UP000029737">
    <property type="component" value="Unassembled WGS sequence"/>
</dbReference>
<dbReference type="EMBL" id="JPMV01000015">
    <property type="protein sequence ID" value="KGI81747.1"/>
    <property type="molecule type" value="Genomic_DNA"/>
</dbReference>
<dbReference type="OrthoDB" id="117402at2"/>
<evidence type="ECO:0000256" key="3">
    <source>
        <dbReference type="SAM" id="Phobius"/>
    </source>
</evidence>
<accession>A0A099D7D8</accession>
<dbReference type="InterPro" id="IPR013766">
    <property type="entry name" value="Thioredoxin_domain"/>
</dbReference>
<evidence type="ECO:0000313" key="6">
    <source>
        <dbReference type="EMBL" id="KGI81747.1"/>
    </source>
</evidence>
<dbReference type="PROSITE" id="PS51352">
    <property type="entry name" value="THIOREDOXIN_2"/>
    <property type="match status" value="1"/>
</dbReference>
<feature type="transmembrane region" description="Helical" evidence="3">
    <location>
        <begin position="18"/>
        <end position="39"/>
    </location>
</feature>
<keyword evidence="3" id="KW-0472">Membrane</keyword>